<gene>
    <name evidence="1" type="ORF">METZ01_LOCUS481970</name>
</gene>
<protein>
    <submittedName>
        <fullName evidence="1">Uncharacterized protein</fullName>
    </submittedName>
</protein>
<evidence type="ECO:0000313" key="1">
    <source>
        <dbReference type="EMBL" id="SVE29116.1"/>
    </source>
</evidence>
<reference evidence="1" key="1">
    <citation type="submission" date="2018-05" db="EMBL/GenBank/DDBJ databases">
        <authorList>
            <person name="Lanie J.A."/>
            <person name="Ng W.-L."/>
            <person name="Kazmierczak K.M."/>
            <person name="Andrzejewski T.M."/>
            <person name="Davidsen T.M."/>
            <person name="Wayne K.J."/>
            <person name="Tettelin H."/>
            <person name="Glass J.I."/>
            <person name="Rusch D."/>
            <person name="Podicherti R."/>
            <person name="Tsui H.-C.T."/>
            <person name="Winkler M.E."/>
        </authorList>
    </citation>
    <scope>NUCLEOTIDE SEQUENCE</scope>
</reference>
<organism evidence="1">
    <name type="scientific">marine metagenome</name>
    <dbReference type="NCBI Taxonomy" id="408172"/>
    <lineage>
        <taxon>unclassified sequences</taxon>
        <taxon>metagenomes</taxon>
        <taxon>ecological metagenomes</taxon>
    </lineage>
</organism>
<proteinExistence type="predicted"/>
<sequence>MELSNTPQFSKKNLSLEAPVTEYTWFRHCCRWISGASALSITTSITCHAAILAILLFDTPIPKDMDNPISVELVSLDLIRSNSTKTHQEVNKPENNVEVLRKPRSIVLES</sequence>
<name>A0A383C9N0_9ZZZZ</name>
<accession>A0A383C9N0</accession>
<dbReference type="EMBL" id="UINC01207145">
    <property type="protein sequence ID" value="SVE29116.1"/>
    <property type="molecule type" value="Genomic_DNA"/>
</dbReference>
<dbReference type="AlphaFoldDB" id="A0A383C9N0"/>
<feature type="non-terminal residue" evidence="1">
    <location>
        <position position="110"/>
    </location>
</feature>